<keyword evidence="6" id="KW-0732">Signal</keyword>
<evidence type="ECO:0000256" key="3">
    <source>
        <dbReference type="ARBA" id="ARBA00023235"/>
    </source>
</evidence>
<proteinExistence type="inferred from homology"/>
<evidence type="ECO:0000313" key="9">
    <source>
        <dbReference type="EMBL" id="ORA00191.1"/>
    </source>
</evidence>
<evidence type="ECO:0000256" key="6">
    <source>
        <dbReference type="SAM" id="SignalP"/>
    </source>
</evidence>
<feature type="signal peptide" evidence="6">
    <location>
        <begin position="1"/>
        <end position="34"/>
    </location>
</feature>
<protein>
    <recommendedName>
        <fullName evidence="5">Peptidyl-prolyl cis-trans isomerase</fullName>
        <ecNumber evidence="5">5.2.1.8</ecNumber>
    </recommendedName>
</protein>
<reference evidence="9 11" key="3">
    <citation type="submission" date="2016-12" db="EMBL/GenBank/DDBJ databases">
        <title>The new phylogeny of genus Mycobacterium.</title>
        <authorList>
            <person name="Tortoli E."/>
            <person name="Trovato A."/>
            <person name="Cirillo D.M."/>
        </authorList>
    </citation>
    <scope>NUCLEOTIDE SEQUENCE [LARGE SCALE GENOMIC DNA]</scope>
    <source>
        <strain evidence="9 11">DSM 44942</strain>
    </source>
</reference>
<dbReference type="Gene3D" id="3.10.50.40">
    <property type="match status" value="1"/>
</dbReference>
<evidence type="ECO:0000313" key="11">
    <source>
        <dbReference type="Proteomes" id="UP000192327"/>
    </source>
</evidence>
<dbReference type="Proteomes" id="UP000034416">
    <property type="component" value="Unassembled WGS sequence"/>
</dbReference>
<dbReference type="InterPro" id="IPR001179">
    <property type="entry name" value="PPIase_FKBP_dom"/>
</dbReference>
<feature type="domain" description="PPIase FKBP-type" evidence="7">
    <location>
        <begin position="99"/>
        <end position="186"/>
    </location>
</feature>
<dbReference type="PATRIC" id="fig|342002.3.peg.1995"/>
<dbReference type="SUPFAM" id="SSF54534">
    <property type="entry name" value="FKBP-like"/>
    <property type="match status" value="1"/>
</dbReference>
<dbReference type="EC" id="5.2.1.8" evidence="5"/>
<keyword evidence="11" id="KW-1185">Reference proteome</keyword>
<evidence type="ECO:0000256" key="4">
    <source>
        <dbReference type="PROSITE-ProRule" id="PRU00277"/>
    </source>
</evidence>
<evidence type="ECO:0000313" key="8">
    <source>
        <dbReference type="EMBL" id="KKB98504.1"/>
    </source>
</evidence>
<organism evidence="8 10">
    <name type="scientific">Mycolicibacter arupensis</name>
    <dbReference type="NCBI Taxonomy" id="342002"/>
    <lineage>
        <taxon>Bacteria</taxon>
        <taxon>Bacillati</taxon>
        <taxon>Actinomycetota</taxon>
        <taxon>Actinomycetes</taxon>
        <taxon>Mycobacteriales</taxon>
        <taxon>Mycobacteriaceae</taxon>
        <taxon>Mycolicibacter</taxon>
    </lineage>
</organism>
<keyword evidence="2 4" id="KW-0697">Rotamase</keyword>
<accession>A0A0F5MV71</accession>
<evidence type="ECO:0000313" key="10">
    <source>
        <dbReference type="Proteomes" id="UP000034416"/>
    </source>
</evidence>
<comment type="catalytic activity">
    <reaction evidence="1 4 5">
        <text>[protein]-peptidylproline (omega=180) = [protein]-peptidylproline (omega=0)</text>
        <dbReference type="Rhea" id="RHEA:16237"/>
        <dbReference type="Rhea" id="RHEA-COMP:10747"/>
        <dbReference type="Rhea" id="RHEA-COMP:10748"/>
        <dbReference type="ChEBI" id="CHEBI:83833"/>
        <dbReference type="ChEBI" id="CHEBI:83834"/>
        <dbReference type="EC" id="5.2.1.8"/>
    </reaction>
</comment>
<dbReference type="EMBL" id="LASW01000067">
    <property type="protein sequence ID" value="KKB98504.1"/>
    <property type="molecule type" value="Genomic_DNA"/>
</dbReference>
<comment type="caution">
    <text evidence="8">The sequence shown here is derived from an EMBL/GenBank/DDBJ whole genome shotgun (WGS) entry which is preliminary data.</text>
</comment>
<name>A0A0F5MV71_9MYCO</name>
<reference evidence="10" key="1">
    <citation type="submission" date="2015-04" db="EMBL/GenBank/DDBJ databases">
        <title>Genome sequence of Mycobacterium arupense GUC1.</title>
        <authorList>
            <person name="Greninger A.L."/>
            <person name="Cunningham G."/>
            <person name="Chiu C.Y."/>
            <person name="Miller S."/>
        </authorList>
    </citation>
    <scope>NUCLEOTIDE SEQUENCE [LARGE SCALE GENOMIC DNA]</scope>
    <source>
        <strain evidence="10">GUC1</strain>
    </source>
</reference>
<comment type="similarity">
    <text evidence="5">Belongs to the FKBP-type PPIase family.</text>
</comment>
<dbReference type="EMBL" id="MVHH01000007">
    <property type="protein sequence ID" value="ORA00191.1"/>
    <property type="molecule type" value="Genomic_DNA"/>
</dbReference>
<dbReference type="Pfam" id="PF00254">
    <property type="entry name" value="FKBP_C"/>
    <property type="match status" value="1"/>
</dbReference>
<gene>
    <name evidence="9" type="ORF">BST15_05745</name>
    <name evidence="8" type="ORF">WR43_14095</name>
</gene>
<sequence length="187" mass="18251">MTGVKPTRLSSFVVLAASAAALALPLAGAGPAAAADSCPTAAAVGGTPEWTLTGETGSVAVTGSTETAAPRVEVSAPFTLTSTQVHTLQAGSGPVVPATAKVSVCYLGVNGRDGSVFDSSYRTGAPVDFPLDGVIPGFQKAIAGQTVGSTVAVAMTSADGYPDGQPSAGIRQGDTLIFAIKILGASG</sequence>
<evidence type="ECO:0000256" key="1">
    <source>
        <dbReference type="ARBA" id="ARBA00000971"/>
    </source>
</evidence>
<evidence type="ECO:0000259" key="7">
    <source>
        <dbReference type="PROSITE" id="PS50059"/>
    </source>
</evidence>
<dbReference type="GO" id="GO:0003755">
    <property type="term" value="F:peptidyl-prolyl cis-trans isomerase activity"/>
    <property type="evidence" value="ECO:0007669"/>
    <property type="project" value="UniProtKB-UniRule"/>
</dbReference>
<dbReference type="AlphaFoldDB" id="A0A0F5MV71"/>
<reference evidence="8" key="2">
    <citation type="submission" date="2015-04" db="EMBL/GenBank/DDBJ databases">
        <title>Genome sequence of Mycobacterium arupense strain GUC1.</title>
        <authorList>
            <person name="Greninger A.L."/>
            <person name="Cunningham G."/>
            <person name="Chiu C.Y."/>
            <person name="Miller S."/>
        </authorList>
    </citation>
    <scope>NUCLEOTIDE SEQUENCE</scope>
    <source>
        <strain evidence="8">GUC1</strain>
    </source>
</reference>
<dbReference type="Proteomes" id="UP000192327">
    <property type="component" value="Unassembled WGS sequence"/>
</dbReference>
<dbReference type="PROSITE" id="PS50059">
    <property type="entry name" value="FKBP_PPIASE"/>
    <property type="match status" value="1"/>
</dbReference>
<evidence type="ECO:0000256" key="2">
    <source>
        <dbReference type="ARBA" id="ARBA00023110"/>
    </source>
</evidence>
<feature type="chain" id="PRO_5002492800" description="Peptidyl-prolyl cis-trans isomerase" evidence="6">
    <location>
        <begin position="35"/>
        <end position="187"/>
    </location>
</feature>
<dbReference type="STRING" id="342002.BST15_05745"/>
<evidence type="ECO:0000256" key="5">
    <source>
        <dbReference type="RuleBase" id="RU003915"/>
    </source>
</evidence>
<keyword evidence="3 4" id="KW-0413">Isomerase</keyword>
<dbReference type="InterPro" id="IPR046357">
    <property type="entry name" value="PPIase_dom_sf"/>
</dbReference>